<sequence>MGIELTVLTRYFAGVRGVSLIKWAVPAVTFVVWASWPAIPTAVKSKWTLGLIRDHEGEAAAAAAAAAAASEDRA</sequence>
<accession>A0A5A8CL51</accession>
<keyword evidence="1" id="KW-0812">Transmembrane</keyword>
<feature type="transmembrane region" description="Helical" evidence="1">
    <location>
        <begin position="20"/>
        <end position="39"/>
    </location>
</feature>
<keyword evidence="3" id="KW-1185">Reference proteome</keyword>
<keyword evidence="1" id="KW-1133">Transmembrane helix</keyword>
<protein>
    <submittedName>
        <fullName evidence="2">Uncharacterized protein</fullName>
    </submittedName>
</protein>
<dbReference type="Proteomes" id="UP000323011">
    <property type="component" value="Unassembled WGS sequence"/>
</dbReference>
<evidence type="ECO:0000313" key="3">
    <source>
        <dbReference type="Proteomes" id="UP000323011"/>
    </source>
</evidence>
<organism evidence="2 3">
    <name type="scientific">Cafeteria roenbergensis</name>
    <name type="common">Marine flagellate</name>
    <dbReference type="NCBI Taxonomy" id="33653"/>
    <lineage>
        <taxon>Eukaryota</taxon>
        <taxon>Sar</taxon>
        <taxon>Stramenopiles</taxon>
        <taxon>Bigyra</taxon>
        <taxon>Opalozoa</taxon>
        <taxon>Bicosoecida</taxon>
        <taxon>Cafeteriaceae</taxon>
        <taxon>Cafeteria</taxon>
    </lineage>
</organism>
<evidence type="ECO:0000256" key="1">
    <source>
        <dbReference type="SAM" id="Phobius"/>
    </source>
</evidence>
<evidence type="ECO:0000313" key="2">
    <source>
        <dbReference type="EMBL" id="KAA0153816.1"/>
    </source>
</evidence>
<dbReference type="EMBL" id="VLTN01000014">
    <property type="protein sequence ID" value="KAA0153816.1"/>
    <property type="molecule type" value="Genomic_DNA"/>
</dbReference>
<proteinExistence type="predicted"/>
<comment type="caution">
    <text evidence="2">The sequence shown here is derived from an EMBL/GenBank/DDBJ whole genome shotgun (WGS) entry which is preliminary data.</text>
</comment>
<gene>
    <name evidence="2" type="ORF">FNF29_02805</name>
</gene>
<keyword evidence="1" id="KW-0472">Membrane</keyword>
<name>A0A5A8CL51_CAFRO</name>
<reference evidence="2 3" key="1">
    <citation type="submission" date="2019-07" db="EMBL/GenBank/DDBJ databases">
        <title>Genomes of Cafeteria roenbergensis.</title>
        <authorList>
            <person name="Fischer M.G."/>
            <person name="Hackl T."/>
            <person name="Roman M."/>
        </authorList>
    </citation>
    <scope>NUCLEOTIDE SEQUENCE [LARGE SCALE GENOMIC DNA]</scope>
    <source>
        <strain evidence="2 3">BVI</strain>
    </source>
</reference>
<dbReference type="AlphaFoldDB" id="A0A5A8CL51"/>